<proteinExistence type="predicted"/>
<feature type="transmembrane region" description="Helical" evidence="1">
    <location>
        <begin position="99"/>
        <end position="118"/>
    </location>
</feature>
<protein>
    <submittedName>
        <fullName evidence="2">Uncharacterized protein</fullName>
    </submittedName>
</protein>
<keyword evidence="1" id="KW-1133">Transmembrane helix</keyword>
<name>A0A834GTW8_RHOSS</name>
<comment type="caution">
    <text evidence="2">The sequence shown here is derived from an EMBL/GenBank/DDBJ whole genome shotgun (WGS) entry which is preliminary data.</text>
</comment>
<organism evidence="2 3">
    <name type="scientific">Rhododendron simsii</name>
    <name type="common">Sims's rhododendron</name>
    <dbReference type="NCBI Taxonomy" id="118357"/>
    <lineage>
        <taxon>Eukaryota</taxon>
        <taxon>Viridiplantae</taxon>
        <taxon>Streptophyta</taxon>
        <taxon>Embryophyta</taxon>
        <taxon>Tracheophyta</taxon>
        <taxon>Spermatophyta</taxon>
        <taxon>Magnoliopsida</taxon>
        <taxon>eudicotyledons</taxon>
        <taxon>Gunneridae</taxon>
        <taxon>Pentapetalae</taxon>
        <taxon>asterids</taxon>
        <taxon>Ericales</taxon>
        <taxon>Ericaceae</taxon>
        <taxon>Ericoideae</taxon>
        <taxon>Rhodoreae</taxon>
        <taxon>Rhododendron</taxon>
    </lineage>
</organism>
<evidence type="ECO:0000313" key="3">
    <source>
        <dbReference type="Proteomes" id="UP000626092"/>
    </source>
</evidence>
<gene>
    <name evidence="2" type="ORF">RHSIM_Rhsim06G0165000</name>
</gene>
<keyword evidence="3" id="KW-1185">Reference proteome</keyword>
<dbReference type="AlphaFoldDB" id="A0A834GTW8"/>
<evidence type="ECO:0000313" key="2">
    <source>
        <dbReference type="EMBL" id="KAF7141685.1"/>
    </source>
</evidence>
<evidence type="ECO:0000256" key="1">
    <source>
        <dbReference type="SAM" id="Phobius"/>
    </source>
</evidence>
<dbReference type="Proteomes" id="UP000626092">
    <property type="component" value="Unassembled WGS sequence"/>
</dbReference>
<reference evidence="2" key="1">
    <citation type="submission" date="2019-11" db="EMBL/GenBank/DDBJ databases">
        <authorList>
            <person name="Liu Y."/>
            <person name="Hou J."/>
            <person name="Li T.-Q."/>
            <person name="Guan C.-H."/>
            <person name="Wu X."/>
            <person name="Wu H.-Z."/>
            <person name="Ling F."/>
            <person name="Zhang R."/>
            <person name="Shi X.-G."/>
            <person name="Ren J.-P."/>
            <person name="Chen E.-F."/>
            <person name="Sun J.-M."/>
        </authorList>
    </citation>
    <scope>NUCLEOTIDE SEQUENCE</scope>
    <source>
        <strain evidence="2">Adult_tree_wgs_1</strain>
        <tissue evidence="2">Leaves</tissue>
    </source>
</reference>
<keyword evidence="1" id="KW-0812">Transmembrane</keyword>
<feature type="transmembrane region" description="Helical" evidence="1">
    <location>
        <begin position="67"/>
        <end position="87"/>
    </location>
</feature>
<dbReference type="EMBL" id="WJXA01000006">
    <property type="protein sequence ID" value="KAF7141685.1"/>
    <property type="molecule type" value="Genomic_DNA"/>
</dbReference>
<dbReference type="OrthoDB" id="72851at2759"/>
<keyword evidence="1" id="KW-0472">Membrane</keyword>
<accession>A0A834GTW8</accession>
<sequence>MVEPKSMESKRNDIMVVQSFQCYPKALRNTETMFGVTQKEKSPTNSSNDDNANIGIVGRITFNESPIFIPATMVLLVHQNGLVIEILGFRPTARSGNGFGIGEVICSVCVVLCLWTFLKGLFDGAQWFKALVMKLEIMKSMYCSENGSAAGIQTPRGYAGPGH</sequence>